<proteinExistence type="inferred from homology"/>
<evidence type="ECO:0000256" key="6">
    <source>
        <dbReference type="ARBA" id="ARBA00023136"/>
    </source>
</evidence>
<feature type="transmembrane region" description="Helical" evidence="9">
    <location>
        <begin position="326"/>
        <end position="347"/>
    </location>
</feature>
<feature type="domain" description="Ammonium transporter AmtB-like" evidence="10">
    <location>
        <begin position="98"/>
        <end position="356"/>
    </location>
</feature>
<comment type="caution">
    <text evidence="11">The sequence shown here is derived from an EMBL/GenBank/DDBJ whole genome shotgun (WGS) entry which is preliminary data.</text>
</comment>
<dbReference type="PANTHER" id="PTHR43029:SF10">
    <property type="entry name" value="AMMONIUM TRANSPORTER MEP2"/>
    <property type="match status" value="1"/>
</dbReference>
<protein>
    <recommendedName>
        <fullName evidence="8">Ammonium transporter</fullName>
    </recommendedName>
</protein>
<keyword evidence="4 9" id="KW-0812">Transmembrane</keyword>
<feature type="transmembrane region" description="Helical" evidence="9">
    <location>
        <begin position="171"/>
        <end position="191"/>
    </location>
</feature>
<feature type="transmembrane region" description="Helical" evidence="9">
    <location>
        <begin position="100"/>
        <end position="120"/>
    </location>
</feature>
<keyword evidence="5 9" id="KW-1133">Transmembrane helix</keyword>
<dbReference type="SUPFAM" id="SSF111352">
    <property type="entry name" value="Ammonium transporter"/>
    <property type="match status" value="1"/>
</dbReference>
<keyword evidence="3" id="KW-0813">Transport</keyword>
<keyword evidence="12" id="KW-1185">Reference proteome</keyword>
<evidence type="ECO:0000256" key="2">
    <source>
        <dbReference type="ARBA" id="ARBA00005887"/>
    </source>
</evidence>
<feature type="transmembrane region" description="Helical" evidence="9">
    <location>
        <begin position="236"/>
        <end position="252"/>
    </location>
</feature>
<name>A0ABP4G4N5_9MICO</name>
<dbReference type="InterPro" id="IPR029020">
    <property type="entry name" value="Ammonium/urea_transptr"/>
</dbReference>
<evidence type="ECO:0000256" key="1">
    <source>
        <dbReference type="ARBA" id="ARBA00004141"/>
    </source>
</evidence>
<organism evidence="11 12">
    <name type="scientific">Rhodoglobus aureus</name>
    <dbReference type="NCBI Taxonomy" id="191497"/>
    <lineage>
        <taxon>Bacteria</taxon>
        <taxon>Bacillati</taxon>
        <taxon>Actinomycetota</taxon>
        <taxon>Actinomycetes</taxon>
        <taxon>Micrococcales</taxon>
        <taxon>Microbacteriaceae</taxon>
        <taxon>Rhodoglobus</taxon>
    </lineage>
</organism>
<feature type="transmembrane region" description="Helical" evidence="9">
    <location>
        <begin position="12"/>
        <end position="32"/>
    </location>
</feature>
<evidence type="ECO:0000313" key="12">
    <source>
        <dbReference type="Proteomes" id="UP001500943"/>
    </source>
</evidence>
<sequence length="365" mass="37293">MRGRFTVAEEFAAATIGAIALAVLLTALIVLYARILPAASWVRVIAESFACAAPGVLAWLVLSPIMSSGVRGVMMPSLALLGGISCYLVTLVARSAGASFVRSLIFGSIWAVAVFIPTAVRTFEPFDATAPLGLSPIDHGGALVMSVAVGSGMFAVLVVERKSLIRGARMFVPVPAGIVALAVVVVSWIGWLVGAEFAIDDVAGLIVVNGAVSAIAGAVGWSAVQLITHGAISLRSLAGGLVSGLIAVTAGAPLFTPVSAAVAGLIAGAVACVFTVRRGSPLGNQLRFLVNTHLLGGSIGVVSLGVLATGSGFLFTGQTAIFEEQLLSVVATASWSFVISSGCWWVLSKIGRRVRVDSGRVLVEK</sequence>
<feature type="transmembrane region" description="Helical" evidence="9">
    <location>
        <begin position="140"/>
        <end position="159"/>
    </location>
</feature>
<feature type="transmembrane region" description="Helical" evidence="9">
    <location>
        <begin position="258"/>
        <end position="276"/>
    </location>
</feature>
<dbReference type="PANTHER" id="PTHR43029">
    <property type="entry name" value="AMMONIUM TRANSPORTER MEP2"/>
    <property type="match status" value="1"/>
</dbReference>
<dbReference type="Gene3D" id="1.10.3430.10">
    <property type="entry name" value="Ammonium transporter AmtB like domains"/>
    <property type="match status" value="1"/>
</dbReference>
<accession>A0ABP4G4N5</accession>
<dbReference type="Proteomes" id="UP001500943">
    <property type="component" value="Unassembled WGS sequence"/>
</dbReference>
<keyword evidence="6 9" id="KW-0472">Membrane</keyword>
<evidence type="ECO:0000256" key="4">
    <source>
        <dbReference type="ARBA" id="ARBA00022692"/>
    </source>
</evidence>
<evidence type="ECO:0000259" key="10">
    <source>
        <dbReference type="Pfam" id="PF00909"/>
    </source>
</evidence>
<evidence type="ECO:0000256" key="3">
    <source>
        <dbReference type="ARBA" id="ARBA00022448"/>
    </source>
</evidence>
<comment type="similarity">
    <text evidence="2">Belongs to the ammonia transporter channel (TC 1.A.11.2) family.</text>
</comment>
<dbReference type="EMBL" id="BAAAKW010000020">
    <property type="protein sequence ID" value="GAA1213804.1"/>
    <property type="molecule type" value="Genomic_DNA"/>
</dbReference>
<dbReference type="Pfam" id="PF00909">
    <property type="entry name" value="Ammonium_transp"/>
    <property type="match status" value="1"/>
</dbReference>
<evidence type="ECO:0000256" key="5">
    <source>
        <dbReference type="ARBA" id="ARBA00022989"/>
    </source>
</evidence>
<feature type="transmembrane region" description="Helical" evidence="9">
    <location>
        <begin position="203"/>
        <end position="224"/>
    </location>
</feature>
<evidence type="ECO:0000313" key="11">
    <source>
        <dbReference type="EMBL" id="GAA1213804.1"/>
    </source>
</evidence>
<comment type="subcellular location">
    <subcellularLocation>
        <location evidence="1">Membrane</location>
        <topology evidence="1">Multi-pass membrane protein</topology>
    </subcellularLocation>
</comment>
<dbReference type="InterPro" id="IPR024041">
    <property type="entry name" value="NH4_transpt_AmtB-like_dom"/>
</dbReference>
<keyword evidence="7" id="KW-0924">Ammonia transport</keyword>
<evidence type="ECO:0000256" key="8">
    <source>
        <dbReference type="ARBA" id="ARBA00050025"/>
    </source>
</evidence>
<dbReference type="InterPro" id="IPR001905">
    <property type="entry name" value="Ammonium_transpt"/>
</dbReference>
<reference evidence="12" key="1">
    <citation type="journal article" date="2019" name="Int. J. Syst. Evol. Microbiol.">
        <title>The Global Catalogue of Microorganisms (GCM) 10K type strain sequencing project: providing services to taxonomists for standard genome sequencing and annotation.</title>
        <authorList>
            <consortium name="The Broad Institute Genomics Platform"/>
            <consortium name="The Broad Institute Genome Sequencing Center for Infectious Disease"/>
            <person name="Wu L."/>
            <person name="Ma J."/>
        </authorList>
    </citation>
    <scope>NUCLEOTIDE SEQUENCE [LARGE SCALE GENOMIC DNA]</scope>
    <source>
        <strain evidence="12">JCM 12762</strain>
    </source>
</reference>
<feature type="transmembrane region" description="Helical" evidence="9">
    <location>
        <begin position="74"/>
        <end position="93"/>
    </location>
</feature>
<evidence type="ECO:0000256" key="9">
    <source>
        <dbReference type="SAM" id="Phobius"/>
    </source>
</evidence>
<evidence type="ECO:0000256" key="7">
    <source>
        <dbReference type="ARBA" id="ARBA00023177"/>
    </source>
</evidence>
<feature type="transmembrane region" description="Helical" evidence="9">
    <location>
        <begin position="288"/>
        <end position="314"/>
    </location>
</feature>
<feature type="transmembrane region" description="Helical" evidence="9">
    <location>
        <begin position="44"/>
        <end position="62"/>
    </location>
</feature>
<gene>
    <name evidence="11" type="ORF">GCM10009655_11360</name>
</gene>